<dbReference type="PANTHER" id="PTHR15710">
    <property type="entry name" value="E3 UBIQUITIN-PROTEIN LIGASE PRAJA"/>
    <property type="match status" value="1"/>
</dbReference>
<comment type="catalytic activity">
    <reaction evidence="1">
        <text>S-ubiquitinyl-[E2 ubiquitin-conjugating enzyme]-L-cysteine + [acceptor protein]-L-lysine = [E2 ubiquitin-conjugating enzyme]-L-cysteine + N(6)-ubiquitinyl-[acceptor protein]-L-lysine.</text>
        <dbReference type="EC" id="2.3.2.27"/>
    </reaction>
</comment>
<dbReference type="PROSITE" id="PS50089">
    <property type="entry name" value="ZF_RING_2"/>
    <property type="match status" value="1"/>
</dbReference>
<sequence length="334" mass="37204">MDESPIQSDTLHYWCYQCDKHVSIETLPDLPDVICNECKTGFVETIGVAPTAPEPRNADQIDERSLVYAFTRRLRHIAQPPSDDEDPPSLPPDHASEDDFLRIDLDGWDNDEDEDVSENDGEGEEQEEEEDRSDNENEGNVYRPEIDRDHLRRRREMLRRRIHNLAAASGNPNAVLDWAILMASEDSTIEFHFQMPEPEGYTGNPEDYVDAAGYEELLQNLAESDGAARRGAPPASKSAISALPSVEIKSEEQVLACAICKDVVSICEIARKLPCGHGYHGDCIVPWLNSRNSCPVCRFELPTDDSEYEEERKKRLVPTSGGASGSGGENSDSG</sequence>
<feature type="region of interest" description="Disordered" evidence="9">
    <location>
        <begin position="78"/>
        <end position="97"/>
    </location>
</feature>
<evidence type="ECO:0000256" key="7">
    <source>
        <dbReference type="ARBA" id="ARBA00022833"/>
    </source>
</evidence>
<dbReference type="EC" id="2.3.2.27" evidence="2"/>
<dbReference type="CDD" id="cd16454">
    <property type="entry name" value="RING-H2_PA-TM-RING"/>
    <property type="match status" value="1"/>
</dbReference>
<evidence type="ECO:0000259" key="10">
    <source>
        <dbReference type="PROSITE" id="PS50089"/>
    </source>
</evidence>
<reference evidence="11 12" key="1">
    <citation type="journal article" date="2023" name="Hortic Res">
        <title>The complete reference genome for grapevine (Vitis vinifera L.) genetics and breeding.</title>
        <authorList>
            <person name="Shi X."/>
            <person name="Cao S."/>
            <person name="Wang X."/>
            <person name="Huang S."/>
            <person name="Wang Y."/>
            <person name="Liu Z."/>
            <person name="Liu W."/>
            <person name="Leng X."/>
            <person name="Peng Y."/>
            <person name="Wang N."/>
            <person name="Wang Y."/>
            <person name="Ma Z."/>
            <person name="Xu X."/>
            <person name="Zhang F."/>
            <person name="Xue H."/>
            <person name="Zhong H."/>
            <person name="Wang Y."/>
            <person name="Zhang K."/>
            <person name="Velt A."/>
            <person name="Avia K."/>
            <person name="Holtgrawe D."/>
            <person name="Grimplet J."/>
            <person name="Matus J.T."/>
            <person name="Ware D."/>
            <person name="Wu X."/>
            <person name="Wang H."/>
            <person name="Liu C."/>
            <person name="Fang Y."/>
            <person name="Rustenholz C."/>
            <person name="Cheng Z."/>
            <person name="Xiao H."/>
            <person name="Zhou Y."/>
        </authorList>
    </citation>
    <scope>NUCLEOTIDE SEQUENCE [LARGE SCALE GENOMIC DNA]</scope>
    <source>
        <strain evidence="12">cv. Pinot noir / PN40024</strain>
        <tissue evidence="11">Leaf</tissue>
    </source>
</reference>
<feature type="region of interest" description="Disordered" evidence="9">
    <location>
        <begin position="305"/>
        <end position="334"/>
    </location>
</feature>
<evidence type="ECO:0000256" key="9">
    <source>
        <dbReference type="SAM" id="MobiDB-lite"/>
    </source>
</evidence>
<keyword evidence="7" id="KW-0862">Zinc</keyword>
<evidence type="ECO:0000256" key="1">
    <source>
        <dbReference type="ARBA" id="ARBA00000900"/>
    </source>
</evidence>
<protein>
    <recommendedName>
        <fullName evidence="2">RING-type E3 ubiquitin transferase</fullName>
        <ecNumber evidence="2">2.3.2.27</ecNumber>
    </recommendedName>
</protein>
<feature type="domain" description="RING-type" evidence="10">
    <location>
        <begin position="257"/>
        <end position="298"/>
    </location>
</feature>
<keyword evidence="3" id="KW-0808">Transferase</keyword>
<dbReference type="PANTHER" id="PTHR15710:SF217">
    <property type="entry name" value="E3 UBIQUITIN-PROTEIN LIGASE RDUF2"/>
    <property type="match status" value="1"/>
</dbReference>
<dbReference type="SUPFAM" id="SSF57850">
    <property type="entry name" value="RING/U-box"/>
    <property type="match status" value="1"/>
</dbReference>
<dbReference type="InterPro" id="IPR039525">
    <property type="entry name" value="RNF126-like_zinc-ribbon"/>
</dbReference>
<gene>
    <name evidence="11" type="ORF">VitviT2T_027900</name>
</gene>
<feature type="compositionally biased region" description="Acidic residues" evidence="9">
    <location>
        <begin position="106"/>
        <end position="137"/>
    </location>
</feature>
<organism evidence="11 12">
    <name type="scientific">Vitis vinifera</name>
    <name type="common">Grape</name>
    <dbReference type="NCBI Taxonomy" id="29760"/>
    <lineage>
        <taxon>Eukaryota</taxon>
        <taxon>Viridiplantae</taxon>
        <taxon>Streptophyta</taxon>
        <taxon>Embryophyta</taxon>
        <taxon>Tracheophyta</taxon>
        <taxon>Spermatophyta</taxon>
        <taxon>Magnoliopsida</taxon>
        <taxon>eudicotyledons</taxon>
        <taxon>Gunneridae</taxon>
        <taxon>Pentapetalae</taxon>
        <taxon>rosids</taxon>
        <taxon>Vitales</taxon>
        <taxon>Vitaceae</taxon>
        <taxon>Viteae</taxon>
        <taxon>Vitis</taxon>
    </lineage>
</organism>
<accession>A0ABY9DRR1</accession>
<proteinExistence type="predicted"/>
<dbReference type="Pfam" id="PF14369">
    <property type="entry name" value="Zn_ribbon_19"/>
    <property type="match status" value="1"/>
</dbReference>
<keyword evidence="6" id="KW-0833">Ubl conjugation pathway</keyword>
<name>A0ABY9DRR1_VITVI</name>
<dbReference type="Gene3D" id="3.30.40.10">
    <property type="entry name" value="Zinc/RING finger domain, C3HC4 (zinc finger)"/>
    <property type="match status" value="1"/>
</dbReference>
<evidence type="ECO:0000256" key="4">
    <source>
        <dbReference type="ARBA" id="ARBA00022723"/>
    </source>
</evidence>
<dbReference type="InterPro" id="IPR013083">
    <property type="entry name" value="Znf_RING/FYVE/PHD"/>
</dbReference>
<evidence type="ECO:0000313" key="12">
    <source>
        <dbReference type="Proteomes" id="UP001227230"/>
    </source>
</evidence>
<evidence type="ECO:0000256" key="8">
    <source>
        <dbReference type="PROSITE-ProRule" id="PRU00175"/>
    </source>
</evidence>
<feature type="region of interest" description="Disordered" evidence="9">
    <location>
        <begin position="105"/>
        <end position="148"/>
    </location>
</feature>
<evidence type="ECO:0000256" key="3">
    <source>
        <dbReference type="ARBA" id="ARBA00022679"/>
    </source>
</evidence>
<dbReference type="EMBL" id="CP126665">
    <property type="protein sequence ID" value="WKA10325.1"/>
    <property type="molecule type" value="Genomic_DNA"/>
</dbReference>
<evidence type="ECO:0000256" key="6">
    <source>
        <dbReference type="ARBA" id="ARBA00022786"/>
    </source>
</evidence>
<dbReference type="SMART" id="SM00184">
    <property type="entry name" value="RING"/>
    <property type="match status" value="1"/>
</dbReference>
<dbReference type="Proteomes" id="UP001227230">
    <property type="component" value="Chromosome 18"/>
</dbReference>
<evidence type="ECO:0000256" key="2">
    <source>
        <dbReference type="ARBA" id="ARBA00012483"/>
    </source>
</evidence>
<keyword evidence="12" id="KW-1185">Reference proteome</keyword>
<keyword evidence="5 8" id="KW-0863">Zinc-finger</keyword>
<keyword evidence="4" id="KW-0479">Metal-binding</keyword>
<dbReference type="Pfam" id="PF13639">
    <property type="entry name" value="zf-RING_2"/>
    <property type="match status" value="1"/>
</dbReference>
<evidence type="ECO:0000313" key="11">
    <source>
        <dbReference type="EMBL" id="WKA10325.1"/>
    </source>
</evidence>
<evidence type="ECO:0000256" key="5">
    <source>
        <dbReference type="ARBA" id="ARBA00022771"/>
    </source>
</evidence>
<dbReference type="InterPro" id="IPR001841">
    <property type="entry name" value="Znf_RING"/>
</dbReference>